<organism evidence="3 4">
    <name type="scientific">Nesidiocoris tenuis</name>
    <dbReference type="NCBI Taxonomy" id="355587"/>
    <lineage>
        <taxon>Eukaryota</taxon>
        <taxon>Metazoa</taxon>
        <taxon>Ecdysozoa</taxon>
        <taxon>Arthropoda</taxon>
        <taxon>Hexapoda</taxon>
        <taxon>Insecta</taxon>
        <taxon>Pterygota</taxon>
        <taxon>Neoptera</taxon>
        <taxon>Paraneoptera</taxon>
        <taxon>Hemiptera</taxon>
        <taxon>Heteroptera</taxon>
        <taxon>Panheteroptera</taxon>
        <taxon>Cimicomorpha</taxon>
        <taxon>Miridae</taxon>
        <taxon>Dicyphina</taxon>
        <taxon>Nesidiocoris</taxon>
    </lineage>
</organism>
<feature type="region of interest" description="Disordered" evidence="1">
    <location>
        <begin position="1"/>
        <end position="82"/>
    </location>
</feature>
<keyword evidence="4" id="KW-1185">Reference proteome</keyword>
<feature type="compositionally biased region" description="Low complexity" evidence="1">
    <location>
        <begin position="11"/>
        <end position="22"/>
    </location>
</feature>
<protein>
    <submittedName>
        <fullName evidence="3">Uncharacterized protein</fullName>
    </submittedName>
</protein>
<evidence type="ECO:0000313" key="4">
    <source>
        <dbReference type="Proteomes" id="UP001307889"/>
    </source>
</evidence>
<dbReference type="Proteomes" id="UP001307889">
    <property type="component" value="Chromosome 15"/>
</dbReference>
<proteinExistence type="predicted"/>
<gene>
    <name evidence="3" type="ORF">NTJ_15846</name>
</gene>
<dbReference type="EMBL" id="AP028923">
    <property type="protein sequence ID" value="BET03028.1"/>
    <property type="molecule type" value="Genomic_DNA"/>
</dbReference>
<feature type="transmembrane region" description="Helical" evidence="2">
    <location>
        <begin position="108"/>
        <end position="133"/>
    </location>
</feature>
<evidence type="ECO:0000256" key="1">
    <source>
        <dbReference type="SAM" id="MobiDB-lite"/>
    </source>
</evidence>
<name>A0ABN7BIE2_9HEMI</name>
<keyword evidence="2" id="KW-1133">Transmembrane helix</keyword>
<keyword evidence="2" id="KW-0812">Transmembrane</keyword>
<evidence type="ECO:0000313" key="3">
    <source>
        <dbReference type="EMBL" id="BET03028.1"/>
    </source>
</evidence>
<evidence type="ECO:0000256" key="2">
    <source>
        <dbReference type="SAM" id="Phobius"/>
    </source>
</evidence>
<keyword evidence="2" id="KW-0472">Membrane</keyword>
<sequence>MSTIDRVEEGIPQQPSYPSPQIHHQKKISFISSNPHPVPGPEMPSSDPRVKIPRRSLANLQYRPTDGQDGQPGTPVYPYAHRPSQPVIRYPVDVSSKKKKSLRKKNPILFNILSTIFVMALVSIVAGVGYFLYARNKK</sequence>
<reference evidence="3 4" key="1">
    <citation type="submission" date="2023-09" db="EMBL/GenBank/DDBJ databases">
        <title>Nesidiocoris tenuis whole genome shotgun sequence.</title>
        <authorList>
            <person name="Shibata T."/>
            <person name="Shimoda M."/>
            <person name="Kobayashi T."/>
            <person name="Uehara T."/>
        </authorList>
    </citation>
    <scope>NUCLEOTIDE SEQUENCE [LARGE SCALE GENOMIC DNA]</scope>
    <source>
        <strain evidence="3 4">Japan</strain>
    </source>
</reference>
<accession>A0ABN7BIE2</accession>